<protein>
    <submittedName>
        <fullName evidence="1">Uncharacterized protein</fullName>
    </submittedName>
</protein>
<name>A0AAE7BPN0_9LACO</name>
<dbReference type="AlphaFoldDB" id="A0AAE7BPN0"/>
<accession>A0AAE7BPN0</accession>
<gene>
    <name evidence="1" type="ORF">FEE40_00925</name>
</gene>
<evidence type="ECO:0000313" key="1">
    <source>
        <dbReference type="EMBL" id="QIA88869.1"/>
    </source>
</evidence>
<dbReference type="EMBL" id="CP040852">
    <property type="protein sequence ID" value="QIA88869.1"/>
    <property type="molecule type" value="Genomic_DNA"/>
</dbReference>
<sequence length="134" mass="15111">MEYLDPKEENVTDVLNAVREYLEDMGIENPNIYPASSLAALGIRTLLSDPEIENIDEDDLDDATYDAKGLVRKLNRSLHFEKYAPLPKSKKEKISTELSQTKQNNDENKQALIHSGIPTIEARLVELANELANK</sequence>
<organism evidence="1 2">
    <name type="scientific">Ligilactobacillus murinus</name>
    <dbReference type="NCBI Taxonomy" id="1622"/>
    <lineage>
        <taxon>Bacteria</taxon>
        <taxon>Bacillati</taxon>
        <taxon>Bacillota</taxon>
        <taxon>Bacilli</taxon>
        <taxon>Lactobacillales</taxon>
        <taxon>Lactobacillaceae</taxon>
        <taxon>Ligilactobacillus</taxon>
    </lineage>
</organism>
<dbReference type="Proteomes" id="UP000463931">
    <property type="component" value="Chromosome"/>
</dbReference>
<evidence type="ECO:0000313" key="2">
    <source>
        <dbReference type="Proteomes" id="UP000463931"/>
    </source>
</evidence>
<reference evidence="1 2" key="1">
    <citation type="journal article" date="2019" name="Nat. Med.">
        <title>Preventing dysbiosis of the neonatal mouse intestinal microbiome protects against late-onset sepsis.</title>
        <authorList>
            <person name="Singer J.R."/>
            <person name="Blosser E.G."/>
            <person name="Zindl C.L."/>
            <person name="Silberger D.J."/>
            <person name="Conlan S."/>
            <person name="Laufer V.A."/>
            <person name="DiToro D."/>
            <person name="Deming C."/>
            <person name="Kumar R."/>
            <person name="Morrow C.D."/>
            <person name="Segre J.A."/>
            <person name="Gray M.J."/>
            <person name="Randolph D.A."/>
            <person name="Weaver C.T."/>
        </authorList>
    </citation>
    <scope>NUCLEOTIDE SEQUENCE [LARGE SCALE GENOMIC DNA]</scope>
    <source>
        <strain evidence="1 2">V10</strain>
    </source>
</reference>
<proteinExistence type="predicted"/>
<dbReference type="RefSeq" id="WP_163588235.1">
    <property type="nucleotide sequence ID" value="NZ_CP040852.1"/>
</dbReference>